<evidence type="ECO:0000313" key="6">
    <source>
        <dbReference type="EMBL" id="MFC0548689.1"/>
    </source>
</evidence>
<evidence type="ECO:0000256" key="2">
    <source>
        <dbReference type="ARBA" id="ARBA00023015"/>
    </source>
</evidence>
<gene>
    <name evidence="6" type="ORF">ACFFH7_44780</name>
</gene>
<sequence>MDINRLLDGRLKVRHLVLVVTIAEQGSVVGAAERLRITQPVVTRGLRELEQILGVELFDRGPRGVTPNAYGRAFVDDARAIIAQIRQAGKHVAELSTGMVGTVVVGNHLSGATVLLPTAIARLKRQFPYITVIVREGTPDRLTEGLLTGDIDLVVGRLTPQGEDQRTRRVRLYHEPIRVVVRAGHPATALAEPELADLIDYPWVLPVTQTALRSEVEQVFFRQGLGVPTNRVECTSLPTLRSLLVDADMIATLPALLATRDDALTVLPIELPDVHRLVGLTLAADRSQSPSLEAFVTHLEQVGTEIRDMLVQA</sequence>
<dbReference type="Pfam" id="PF00126">
    <property type="entry name" value="HTH_1"/>
    <property type="match status" value="1"/>
</dbReference>
<dbReference type="Proteomes" id="UP001589810">
    <property type="component" value="Unassembled WGS sequence"/>
</dbReference>
<dbReference type="Gene3D" id="1.10.10.10">
    <property type="entry name" value="Winged helix-like DNA-binding domain superfamily/Winged helix DNA-binding domain"/>
    <property type="match status" value="1"/>
</dbReference>
<evidence type="ECO:0000256" key="1">
    <source>
        <dbReference type="ARBA" id="ARBA00009437"/>
    </source>
</evidence>
<keyword evidence="2" id="KW-0805">Transcription regulation</keyword>
<keyword evidence="3" id="KW-0238">DNA-binding</keyword>
<dbReference type="SUPFAM" id="SSF46785">
    <property type="entry name" value="Winged helix' DNA-binding domain"/>
    <property type="match status" value="1"/>
</dbReference>
<evidence type="ECO:0000256" key="3">
    <source>
        <dbReference type="ARBA" id="ARBA00023125"/>
    </source>
</evidence>
<feature type="domain" description="HTH lysR-type" evidence="5">
    <location>
        <begin position="11"/>
        <end position="68"/>
    </location>
</feature>
<dbReference type="InterPro" id="IPR050950">
    <property type="entry name" value="HTH-type_LysR_regulators"/>
</dbReference>
<dbReference type="SUPFAM" id="SSF53850">
    <property type="entry name" value="Periplasmic binding protein-like II"/>
    <property type="match status" value="1"/>
</dbReference>
<reference evidence="6 7" key="1">
    <citation type="submission" date="2024-09" db="EMBL/GenBank/DDBJ databases">
        <authorList>
            <person name="Sun Q."/>
            <person name="Mori K."/>
        </authorList>
    </citation>
    <scope>NUCLEOTIDE SEQUENCE [LARGE SCALE GENOMIC DNA]</scope>
    <source>
        <strain evidence="6 7">TBRC 1432</strain>
    </source>
</reference>
<accession>A0ABV6N827</accession>
<keyword evidence="4" id="KW-0804">Transcription</keyword>
<dbReference type="PROSITE" id="PS50931">
    <property type="entry name" value="HTH_LYSR"/>
    <property type="match status" value="1"/>
</dbReference>
<dbReference type="Gene3D" id="3.40.190.290">
    <property type="match status" value="1"/>
</dbReference>
<dbReference type="PANTHER" id="PTHR30419">
    <property type="entry name" value="HTH-TYPE TRANSCRIPTIONAL REGULATOR YBHD"/>
    <property type="match status" value="1"/>
</dbReference>
<name>A0ABV6N827_9PSEU</name>
<comment type="caution">
    <text evidence="6">The sequence shown here is derived from an EMBL/GenBank/DDBJ whole genome shotgun (WGS) entry which is preliminary data.</text>
</comment>
<dbReference type="PRINTS" id="PR00039">
    <property type="entry name" value="HTHLYSR"/>
</dbReference>
<protein>
    <submittedName>
        <fullName evidence="6">LysR substrate-binding domain-containing protein</fullName>
    </submittedName>
</protein>
<dbReference type="InterPro" id="IPR000847">
    <property type="entry name" value="LysR_HTH_N"/>
</dbReference>
<keyword evidence="7" id="KW-1185">Reference proteome</keyword>
<dbReference type="InterPro" id="IPR005119">
    <property type="entry name" value="LysR_subst-bd"/>
</dbReference>
<evidence type="ECO:0000256" key="4">
    <source>
        <dbReference type="ARBA" id="ARBA00023163"/>
    </source>
</evidence>
<evidence type="ECO:0000313" key="7">
    <source>
        <dbReference type="Proteomes" id="UP001589810"/>
    </source>
</evidence>
<proteinExistence type="inferred from homology"/>
<dbReference type="InterPro" id="IPR036390">
    <property type="entry name" value="WH_DNA-bd_sf"/>
</dbReference>
<dbReference type="EMBL" id="JBHLUD010000019">
    <property type="protein sequence ID" value="MFC0548689.1"/>
    <property type="molecule type" value="Genomic_DNA"/>
</dbReference>
<organism evidence="6 7">
    <name type="scientific">Kutzneria chonburiensis</name>
    <dbReference type="NCBI Taxonomy" id="1483604"/>
    <lineage>
        <taxon>Bacteria</taxon>
        <taxon>Bacillati</taxon>
        <taxon>Actinomycetota</taxon>
        <taxon>Actinomycetes</taxon>
        <taxon>Pseudonocardiales</taxon>
        <taxon>Pseudonocardiaceae</taxon>
        <taxon>Kutzneria</taxon>
    </lineage>
</organism>
<dbReference type="PANTHER" id="PTHR30419:SF8">
    <property type="entry name" value="NITROGEN ASSIMILATION TRANSCRIPTIONAL ACTIVATOR-RELATED"/>
    <property type="match status" value="1"/>
</dbReference>
<evidence type="ECO:0000259" key="5">
    <source>
        <dbReference type="PROSITE" id="PS50931"/>
    </source>
</evidence>
<dbReference type="InterPro" id="IPR036388">
    <property type="entry name" value="WH-like_DNA-bd_sf"/>
</dbReference>
<dbReference type="Pfam" id="PF03466">
    <property type="entry name" value="LysR_substrate"/>
    <property type="match status" value="1"/>
</dbReference>
<comment type="similarity">
    <text evidence="1">Belongs to the LysR transcriptional regulatory family.</text>
</comment>
<dbReference type="RefSeq" id="WP_273941898.1">
    <property type="nucleotide sequence ID" value="NZ_CP097263.1"/>
</dbReference>